<dbReference type="SUPFAM" id="SSF55874">
    <property type="entry name" value="ATPase domain of HSP90 chaperone/DNA topoisomerase II/histidine kinase"/>
    <property type="match status" value="1"/>
</dbReference>
<gene>
    <name evidence="4" type="ORF">SLNWT_0667</name>
</gene>
<dbReference type="PANTHER" id="PTHR35526:SF3">
    <property type="entry name" value="ANTI-SIGMA-F FACTOR RSBW"/>
    <property type="match status" value="1"/>
</dbReference>
<keyword evidence="5" id="KW-1185">Reference proteome</keyword>
<dbReference type="InterPro" id="IPR050267">
    <property type="entry name" value="Anti-sigma-factor_SerPK"/>
</dbReference>
<sequence>MQAGVMTRQIRGTGSAGHQSGGGQAVRATGTALRTGRTALTRRIGRAELRAVPAVRREVRALVSGWGRPAVADTAELLTCELVTNALLHTEGEAVLTVLLGPDQLRVEVRDFAGHRPRPRGPRPEGATGGRGLQLVEMLAGAWGVDRAAGGKTVWFELGEEG</sequence>
<dbReference type="Gene3D" id="3.30.565.10">
    <property type="entry name" value="Histidine kinase-like ATPase, C-terminal domain"/>
    <property type="match status" value="1"/>
</dbReference>
<protein>
    <submittedName>
        <fullName evidence="4">Regulatory protein</fullName>
    </submittedName>
</protein>
<dbReference type="EMBL" id="CP010519">
    <property type="protein sequence ID" value="AJE81043.1"/>
    <property type="molecule type" value="Genomic_DNA"/>
</dbReference>
<dbReference type="AlphaFoldDB" id="A0A0B5EG67"/>
<evidence type="ECO:0000256" key="2">
    <source>
        <dbReference type="SAM" id="MobiDB-lite"/>
    </source>
</evidence>
<keyword evidence="1" id="KW-0723">Serine/threonine-protein kinase</keyword>
<keyword evidence="1" id="KW-0418">Kinase</keyword>
<name>A0A0B5EG67_STRA4</name>
<evidence type="ECO:0000313" key="4">
    <source>
        <dbReference type="EMBL" id="AJE81043.1"/>
    </source>
</evidence>
<proteinExistence type="predicted"/>
<dbReference type="InterPro" id="IPR003594">
    <property type="entry name" value="HATPase_dom"/>
</dbReference>
<dbReference type="Proteomes" id="UP000031523">
    <property type="component" value="Chromosome"/>
</dbReference>
<dbReference type="CDD" id="cd16936">
    <property type="entry name" value="HATPase_RsbW-like"/>
    <property type="match status" value="1"/>
</dbReference>
<keyword evidence="1" id="KW-0808">Transferase</keyword>
<reference evidence="4 5" key="1">
    <citation type="submission" date="2015-01" db="EMBL/GenBank/DDBJ databases">
        <title>Enhanced salinomycin production by adjusting the supply of polyketide extender units in Streptomyce albus DSM 41398.</title>
        <authorList>
            <person name="Lu C."/>
        </authorList>
    </citation>
    <scope>NUCLEOTIDE SEQUENCE [LARGE SCALE GENOMIC DNA]</scope>
    <source>
        <strain evidence="5">ATCC 21838 / DSM 41398 / FERM P-419 / JCM 4703 / NBRC 107858</strain>
    </source>
</reference>
<evidence type="ECO:0000313" key="5">
    <source>
        <dbReference type="Proteomes" id="UP000031523"/>
    </source>
</evidence>
<dbReference type="KEGG" id="sals:SLNWT_0667"/>
<evidence type="ECO:0000256" key="1">
    <source>
        <dbReference type="ARBA" id="ARBA00022527"/>
    </source>
</evidence>
<feature type="region of interest" description="Disordered" evidence="2">
    <location>
        <begin position="111"/>
        <end position="131"/>
    </location>
</feature>
<evidence type="ECO:0000259" key="3">
    <source>
        <dbReference type="Pfam" id="PF13581"/>
    </source>
</evidence>
<accession>A0A0B5EG67</accession>
<feature type="region of interest" description="Disordered" evidence="2">
    <location>
        <begin position="1"/>
        <end position="30"/>
    </location>
</feature>
<dbReference type="PANTHER" id="PTHR35526">
    <property type="entry name" value="ANTI-SIGMA-F FACTOR RSBW-RELATED"/>
    <property type="match status" value="1"/>
</dbReference>
<organism evidence="4 5">
    <name type="scientific">Streptomyces albus (strain ATCC 21838 / DSM 41398 / FERM P-419 / JCM 4703 / NBRC 107858)</name>
    <dbReference type="NCBI Taxonomy" id="1081613"/>
    <lineage>
        <taxon>Bacteria</taxon>
        <taxon>Bacillati</taxon>
        <taxon>Actinomycetota</taxon>
        <taxon>Actinomycetes</taxon>
        <taxon>Kitasatosporales</taxon>
        <taxon>Streptomycetaceae</taxon>
        <taxon>Streptomyces</taxon>
    </lineage>
</organism>
<feature type="domain" description="Histidine kinase/HSP90-like ATPase" evidence="3">
    <location>
        <begin position="47"/>
        <end position="156"/>
    </location>
</feature>
<dbReference type="InterPro" id="IPR036890">
    <property type="entry name" value="HATPase_C_sf"/>
</dbReference>
<dbReference type="Pfam" id="PF13581">
    <property type="entry name" value="HATPase_c_2"/>
    <property type="match status" value="1"/>
</dbReference>
<dbReference type="GO" id="GO:0004674">
    <property type="term" value="F:protein serine/threonine kinase activity"/>
    <property type="evidence" value="ECO:0007669"/>
    <property type="project" value="UniProtKB-KW"/>
</dbReference>